<dbReference type="AlphaFoldDB" id="A0A1X7HB61"/>
<keyword evidence="1" id="KW-0472">Membrane</keyword>
<dbReference type="RefSeq" id="WP_143266832.1">
    <property type="nucleotide sequence ID" value="NZ_FXAK01000007.1"/>
</dbReference>
<keyword evidence="1" id="KW-0812">Transmembrane</keyword>
<evidence type="ECO:0000313" key="2">
    <source>
        <dbReference type="EMBL" id="SMF83173.1"/>
    </source>
</evidence>
<sequence length="77" mass="8875">MQELQYNSPEEVQSQLSQNAVLWIVTANSVTGTLSCAVSLPAMYECRDRGLIEQAEQIGRWKLNQQGWHVRRVMLRQ</sequence>
<name>A0A1X7HB61_9PROT</name>
<accession>A0A1X7HB61</accession>
<proteinExistence type="predicted"/>
<dbReference type="Proteomes" id="UP000192936">
    <property type="component" value="Unassembled WGS sequence"/>
</dbReference>
<evidence type="ECO:0000256" key="1">
    <source>
        <dbReference type="SAM" id="Phobius"/>
    </source>
</evidence>
<gene>
    <name evidence="2" type="ORF">SAMN02982917_5481</name>
</gene>
<protein>
    <submittedName>
        <fullName evidence="2">Uncharacterized protein</fullName>
    </submittedName>
</protein>
<reference evidence="2 3" key="1">
    <citation type="submission" date="2017-04" db="EMBL/GenBank/DDBJ databases">
        <authorList>
            <person name="Afonso C.L."/>
            <person name="Miller P.J."/>
            <person name="Scott M.A."/>
            <person name="Spackman E."/>
            <person name="Goraichik I."/>
            <person name="Dimitrov K.M."/>
            <person name="Suarez D.L."/>
            <person name="Swayne D.E."/>
        </authorList>
    </citation>
    <scope>NUCLEOTIDE SEQUENCE [LARGE SCALE GENOMIC DNA]</scope>
    <source>
        <strain evidence="2 3">A2P</strain>
    </source>
</reference>
<organism evidence="2 3">
    <name type="scientific">Azospirillum oryzae</name>
    <dbReference type="NCBI Taxonomy" id="286727"/>
    <lineage>
        <taxon>Bacteria</taxon>
        <taxon>Pseudomonadati</taxon>
        <taxon>Pseudomonadota</taxon>
        <taxon>Alphaproteobacteria</taxon>
        <taxon>Rhodospirillales</taxon>
        <taxon>Azospirillaceae</taxon>
        <taxon>Azospirillum</taxon>
    </lineage>
</organism>
<feature type="transmembrane region" description="Helical" evidence="1">
    <location>
        <begin position="20"/>
        <end position="44"/>
    </location>
</feature>
<dbReference type="EMBL" id="FXAK01000007">
    <property type="protein sequence ID" value="SMF83173.1"/>
    <property type="molecule type" value="Genomic_DNA"/>
</dbReference>
<evidence type="ECO:0000313" key="3">
    <source>
        <dbReference type="Proteomes" id="UP000192936"/>
    </source>
</evidence>
<keyword evidence="1" id="KW-1133">Transmembrane helix</keyword>